<dbReference type="InterPro" id="IPR020625">
    <property type="entry name" value="Schiff_base-form_aldolases_AS"/>
</dbReference>
<accession>A0ABW2J8Q1</accession>
<dbReference type="PANTHER" id="PTHR12128">
    <property type="entry name" value="DIHYDRODIPICOLINATE SYNTHASE"/>
    <property type="match status" value="1"/>
</dbReference>
<name>A0ABW2J8Q1_9BURK</name>
<organism evidence="14 15">
    <name type="scientific">Herminiimonas aquatilis</name>
    <dbReference type="NCBI Taxonomy" id="345342"/>
    <lineage>
        <taxon>Bacteria</taxon>
        <taxon>Pseudomonadati</taxon>
        <taxon>Pseudomonadota</taxon>
        <taxon>Betaproteobacteria</taxon>
        <taxon>Burkholderiales</taxon>
        <taxon>Oxalobacteraceae</taxon>
        <taxon>Herminiimonas</taxon>
    </lineage>
</organism>
<sequence length="321" mass="34360">MLNPEGIMVPIVTPFCNNAIDFDAAQRIAYDLANEGVHGIIVCGTTGEAAALDDHEQTALLCAVMEAVGSRCPVLMGVSGSNTRLVAEKIASFNQYAPAGFLLSPPSYVRPSQNGILLHFQAVAARTDLPIVIYNIPARTGVNIATETVVALATDPQFVAIKESSGNLTQLAEIINSKSLKVLSGDDALFLSTLRLGGHGAISAAAHIRPDLFLRVYELMKLGEVEQATSIFNGLLALIRLLFSEPNPGPIKAALAMQGKLQQNLRLPMTTMSRAGQEQLAKTLEDVMALPIYEDQSSARWIEATTIEKRSLGEGVFQTAM</sequence>
<gene>
    <name evidence="12 14" type="primary">dapA</name>
    <name evidence="14" type="ORF">ACFQO0_13695</name>
</gene>
<protein>
    <recommendedName>
        <fullName evidence="4 12">4-hydroxy-tetrahydrodipicolinate synthase</fullName>
        <shortName evidence="12">HTPA synthase</shortName>
        <ecNumber evidence="4 12">4.3.3.7</ecNumber>
    </recommendedName>
</protein>
<feature type="site" description="Part of a proton relay during catalysis" evidence="12">
    <location>
        <position position="45"/>
    </location>
</feature>
<dbReference type="HAMAP" id="MF_00418">
    <property type="entry name" value="DapA"/>
    <property type="match status" value="1"/>
</dbReference>
<dbReference type="CDD" id="cd00950">
    <property type="entry name" value="DHDPS"/>
    <property type="match status" value="1"/>
</dbReference>
<comment type="catalytic activity">
    <reaction evidence="11 12">
        <text>L-aspartate 4-semialdehyde + pyruvate = (2S,4S)-4-hydroxy-2,3,4,5-tetrahydrodipicolinate + H2O + H(+)</text>
        <dbReference type="Rhea" id="RHEA:34171"/>
        <dbReference type="ChEBI" id="CHEBI:15361"/>
        <dbReference type="ChEBI" id="CHEBI:15377"/>
        <dbReference type="ChEBI" id="CHEBI:15378"/>
        <dbReference type="ChEBI" id="CHEBI:67139"/>
        <dbReference type="ChEBI" id="CHEBI:537519"/>
        <dbReference type="EC" id="4.3.3.7"/>
    </reaction>
</comment>
<evidence type="ECO:0000256" key="7">
    <source>
        <dbReference type="ARBA" id="ARBA00022915"/>
    </source>
</evidence>
<evidence type="ECO:0000313" key="15">
    <source>
        <dbReference type="Proteomes" id="UP001596379"/>
    </source>
</evidence>
<comment type="subunit">
    <text evidence="12">Homotetramer; dimer of dimers.</text>
</comment>
<dbReference type="PROSITE" id="PS00665">
    <property type="entry name" value="DHDPS_1"/>
    <property type="match status" value="1"/>
</dbReference>
<evidence type="ECO:0000256" key="5">
    <source>
        <dbReference type="ARBA" id="ARBA00022490"/>
    </source>
</evidence>
<evidence type="ECO:0000256" key="13">
    <source>
        <dbReference type="PIRNR" id="PIRNR001365"/>
    </source>
</evidence>
<evidence type="ECO:0000256" key="2">
    <source>
        <dbReference type="ARBA" id="ARBA00005120"/>
    </source>
</evidence>
<dbReference type="GO" id="GO:0008840">
    <property type="term" value="F:4-hydroxy-tetrahydrodipicolinate synthase activity"/>
    <property type="evidence" value="ECO:0007669"/>
    <property type="project" value="UniProtKB-EC"/>
</dbReference>
<dbReference type="PROSITE" id="PS00666">
    <property type="entry name" value="DHDPS_2"/>
    <property type="match status" value="1"/>
</dbReference>
<keyword evidence="6 12" id="KW-0028">Amino-acid biosynthesis</keyword>
<dbReference type="InterPro" id="IPR002220">
    <property type="entry name" value="DapA-like"/>
</dbReference>
<dbReference type="Pfam" id="PF00701">
    <property type="entry name" value="DHDPS"/>
    <property type="match status" value="1"/>
</dbReference>
<comment type="subcellular location">
    <subcellularLocation>
        <location evidence="12">Cytoplasm</location>
    </subcellularLocation>
</comment>
<proteinExistence type="inferred from homology"/>
<comment type="similarity">
    <text evidence="3 12 13">Belongs to the DapA family.</text>
</comment>
<comment type="caution">
    <text evidence="12">Was originally thought to be a dihydrodipicolinate synthase (DHDPS), catalyzing the condensation of (S)-aspartate-beta-semialdehyde [(S)-ASA] and pyruvate to dihydrodipicolinate (DHDP). However, it was shown in E.coli that the product of the enzymatic reaction is not dihydrodipicolinate but in fact (4S)-4-hydroxy-2,3,4,5-tetrahydro-(2S)-dipicolinic acid (HTPA), and that the consecutive dehydration reaction leading to DHDP is not spontaneous but catalyzed by DapB.</text>
</comment>
<dbReference type="EMBL" id="JBHTCC010000003">
    <property type="protein sequence ID" value="MFC7299493.1"/>
    <property type="molecule type" value="Genomic_DNA"/>
</dbReference>
<comment type="function">
    <text evidence="1 12">Catalyzes the condensation of (S)-aspartate-beta-semialdehyde [(S)-ASA] and pyruvate to 4-hydroxy-tetrahydrodipicolinate (HTPA).</text>
</comment>
<dbReference type="Proteomes" id="UP001596379">
    <property type="component" value="Unassembled WGS sequence"/>
</dbReference>
<keyword evidence="5 12" id="KW-0963">Cytoplasm</keyword>
<dbReference type="PANTHER" id="PTHR12128:SF66">
    <property type="entry name" value="4-HYDROXY-2-OXOGLUTARATE ALDOLASE, MITOCHONDRIAL"/>
    <property type="match status" value="1"/>
</dbReference>
<dbReference type="SMART" id="SM01130">
    <property type="entry name" value="DHDPS"/>
    <property type="match status" value="1"/>
</dbReference>
<evidence type="ECO:0000313" key="14">
    <source>
        <dbReference type="EMBL" id="MFC7299493.1"/>
    </source>
</evidence>
<dbReference type="EC" id="4.3.3.7" evidence="4 12"/>
<feature type="binding site" evidence="12">
    <location>
        <position position="202"/>
    </location>
    <ligand>
        <name>pyruvate</name>
        <dbReference type="ChEBI" id="CHEBI:15361"/>
    </ligand>
</feature>
<dbReference type="InterPro" id="IPR013785">
    <property type="entry name" value="Aldolase_TIM"/>
</dbReference>
<feature type="active site" description="Schiff-base intermediate with substrate" evidence="12">
    <location>
        <position position="162"/>
    </location>
</feature>
<evidence type="ECO:0000256" key="12">
    <source>
        <dbReference type="HAMAP-Rule" id="MF_00418"/>
    </source>
</evidence>
<comment type="pathway">
    <text evidence="2 12">Amino-acid biosynthesis; L-lysine biosynthesis via DAP pathway; (S)-tetrahydrodipicolinate from L-aspartate: step 3/4.</text>
</comment>
<evidence type="ECO:0000256" key="9">
    <source>
        <dbReference type="ARBA" id="ARBA00023239"/>
    </source>
</evidence>
<dbReference type="InterPro" id="IPR020624">
    <property type="entry name" value="Schiff_base-form_aldolases_CS"/>
</dbReference>
<feature type="site" description="Part of a proton relay during catalysis" evidence="12">
    <location>
        <position position="108"/>
    </location>
</feature>
<keyword evidence="10 12" id="KW-0704">Schiff base</keyword>
<dbReference type="InterPro" id="IPR005263">
    <property type="entry name" value="DapA"/>
</dbReference>
<dbReference type="SUPFAM" id="SSF51569">
    <property type="entry name" value="Aldolase"/>
    <property type="match status" value="1"/>
</dbReference>
<dbReference type="NCBIfam" id="TIGR00674">
    <property type="entry name" value="dapA"/>
    <property type="match status" value="1"/>
</dbReference>
<dbReference type="PRINTS" id="PR00146">
    <property type="entry name" value="DHPICSNTHASE"/>
</dbReference>
<dbReference type="PIRSF" id="PIRSF001365">
    <property type="entry name" value="DHDPS"/>
    <property type="match status" value="1"/>
</dbReference>
<keyword evidence="15" id="KW-1185">Reference proteome</keyword>
<evidence type="ECO:0000256" key="11">
    <source>
        <dbReference type="ARBA" id="ARBA00047836"/>
    </source>
</evidence>
<keyword evidence="7 12" id="KW-0220">Diaminopimelate biosynthesis</keyword>
<dbReference type="RefSeq" id="WP_382235557.1">
    <property type="nucleotide sequence ID" value="NZ_JBHTCC010000003.1"/>
</dbReference>
<feature type="binding site" evidence="12">
    <location>
        <position position="46"/>
    </location>
    <ligand>
        <name>pyruvate</name>
        <dbReference type="ChEBI" id="CHEBI:15361"/>
    </ligand>
</feature>
<evidence type="ECO:0000256" key="4">
    <source>
        <dbReference type="ARBA" id="ARBA00012086"/>
    </source>
</evidence>
<evidence type="ECO:0000256" key="1">
    <source>
        <dbReference type="ARBA" id="ARBA00003294"/>
    </source>
</evidence>
<evidence type="ECO:0000256" key="3">
    <source>
        <dbReference type="ARBA" id="ARBA00007592"/>
    </source>
</evidence>
<evidence type="ECO:0000256" key="8">
    <source>
        <dbReference type="ARBA" id="ARBA00023154"/>
    </source>
</evidence>
<evidence type="ECO:0000256" key="10">
    <source>
        <dbReference type="ARBA" id="ARBA00023270"/>
    </source>
</evidence>
<evidence type="ECO:0000256" key="6">
    <source>
        <dbReference type="ARBA" id="ARBA00022605"/>
    </source>
</evidence>
<keyword evidence="8 12" id="KW-0457">Lysine biosynthesis</keyword>
<reference evidence="15" key="1">
    <citation type="journal article" date="2019" name="Int. J. Syst. Evol. Microbiol.">
        <title>The Global Catalogue of Microorganisms (GCM) 10K type strain sequencing project: providing services to taxonomists for standard genome sequencing and annotation.</title>
        <authorList>
            <consortium name="The Broad Institute Genomics Platform"/>
            <consortium name="The Broad Institute Genome Sequencing Center for Infectious Disease"/>
            <person name="Wu L."/>
            <person name="Ma J."/>
        </authorList>
    </citation>
    <scope>NUCLEOTIDE SEQUENCE [LARGE SCALE GENOMIC DNA]</scope>
    <source>
        <strain evidence="15">CCUG 36956</strain>
    </source>
</reference>
<keyword evidence="9 12" id="KW-0456">Lyase</keyword>
<comment type="caution">
    <text evidence="14">The sequence shown here is derived from an EMBL/GenBank/DDBJ whole genome shotgun (WGS) entry which is preliminary data.</text>
</comment>
<feature type="active site" description="Proton donor/acceptor" evidence="12">
    <location>
        <position position="134"/>
    </location>
</feature>
<dbReference type="Gene3D" id="3.20.20.70">
    <property type="entry name" value="Aldolase class I"/>
    <property type="match status" value="1"/>
</dbReference>